<reference evidence="3" key="1">
    <citation type="submission" date="2020-07" db="EMBL/GenBank/DDBJ databases">
        <title>Metabolic diversity and evolutionary history of the archaeal phylum ###Micrarchaeota### uncovered from a freshwater lake metagenome.</title>
        <authorList>
            <person name="Kadnikov V.V."/>
            <person name="Savvichev A.S."/>
            <person name="Mardanov A.V."/>
            <person name="Beletsky A.V."/>
            <person name="Chupakov A.V."/>
            <person name="Kokryatskaya N.M."/>
            <person name="Pimenov N.V."/>
            <person name="Ravin N.V."/>
        </authorList>
    </citation>
    <scope>NUCLEOTIDE SEQUENCE [LARGE SCALE GENOMIC DNA]</scope>
</reference>
<dbReference type="CDD" id="cd09879">
    <property type="entry name" value="PIN_VapC_AF0591-like"/>
    <property type="match status" value="1"/>
</dbReference>
<evidence type="ECO:0000259" key="1">
    <source>
        <dbReference type="Pfam" id="PF18477"/>
    </source>
</evidence>
<proteinExistence type="predicted"/>
<protein>
    <recommendedName>
        <fullName evidence="1">VapC9 PIN-like domain-containing protein</fullName>
    </recommendedName>
</protein>
<dbReference type="InterPro" id="IPR041120">
    <property type="entry name" value="PIN_9"/>
</dbReference>
<dbReference type="AlphaFoldDB" id="A0A7D5XJ68"/>
<dbReference type="Proteomes" id="UP000510821">
    <property type="component" value="Chromosome"/>
</dbReference>
<dbReference type="Pfam" id="PF18477">
    <property type="entry name" value="PIN_9"/>
    <property type="match status" value="1"/>
</dbReference>
<dbReference type="SUPFAM" id="SSF88723">
    <property type="entry name" value="PIN domain-like"/>
    <property type="match status" value="1"/>
</dbReference>
<evidence type="ECO:0000313" key="3">
    <source>
        <dbReference type="Proteomes" id="UP000510821"/>
    </source>
</evidence>
<feature type="domain" description="VapC9 PIN-like" evidence="1">
    <location>
        <begin position="5"/>
        <end position="118"/>
    </location>
</feature>
<name>A0A7D5XJ68_FERL1</name>
<dbReference type="InterPro" id="IPR029060">
    <property type="entry name" value="PIN-like_dom_sf"/>
</dbReference>
<gene>
    <name evidence="2" type="ORF">Sv326_0154</name>
</gene>
<evidence type="ECO:0000313" key="2">
    <source>
        <dbReference type="EMBL" id="QLJ52329.1"/>
    </source>
</evidence>
<dbReference type="Gene3D" id="3.40.50.1010">
    <property type="entry name" value="5'-nuclease"/>
    <property type="match status" value="1"/>
</dbReference>
<accession>A0A7D5XJ68</accession>
<organism evidence="2 3">
    <name type="scientific">Fermentimicrarchaeum limneticum</name>
    <dbReference type="NCBI Taxonomy" id="2795018"/>
    <lineage>
        <taxon>Archaea</taxon>
        <taxon>Candidatus Micrarchaeota</taxon>
        <taxon>Candidatus Fermentimicrarchaeales</taxon>
        <taxon>Candidatus Fermentimicrarchaeaceae</taxon>
        <taxon>Candidatus Fermentimicrarchaeum</taxon>
    </lineage>
</organism>
<dbReference type="KEGG" id="flt:Sv326_0154"/>
<sequence length="124" mass="13924">MLEAVLDTNFLMLAHQFHVDIFGELRELLGGYKAVTCEGVIRELQRLSLEKGDDSAAARYALKMLKMREVEVKSNAGEVDEWILEYCAKKGAVACTVDKELVEKLKKEGVRVVVLRGKSRLQLA</sequence>
<dbReference type="EMBL" id="CP058998">
    <property type="protein sequence ID" value="QLJ52329.1"/>
    <property type="molecule type" value="Genomic_DNA"/>
</dbReference>